<protein>
    <submittedName>
        <fullName evidence="2">Uncharacterized protein</fullName>
    </submittedName>
</protein>
<keyword evidence="3" id="KW-1185">Reference proteome</keyword>
<organism evidence="2 3">
    <name type="scientific">Streptomyces ureilyticus</name>
    <dbReference type="NCBI Taxonomy" id="1775131"/>
    <lineage>
        <taxon>Bacteria</taxon>
        <taxon>Bacillati</taxon>
        <taxon>Actinomycetota</taxon>
        <taxon>Actinomycetes</taxon>
        <taxon>Kitasatosporales</taxon>
        <taxon>Streptomycetaceae</taxon>
        <taxon>Streptomyces</taxon>
    </lineage>
</organism>
<reference evidence="2 3" key="1">
    <citation type="submission" date="2020-02" db="EMBL/GenBank/DDBJ databases">
        <title>Whole-genome analyses of novel actinobacteria.</title>
        <authorList>
            <person name="Sahin N."/>
            <person name="Tokatli A."/>
        </authorList>
    </citation>
    <scope>NUCLEOTIDE SEQUENCE [LARGE SCALE GENOMIC DNA]</scope>
    <source>
        <strain evidence="2 3">YC419</strain>
    </source>
</reference>
<accession>A0ABX0DTI7</accession>
<proteinExistence type="predicted"/>
<feature type="region of interest" description="Disordered" evidence="1">
    <location>
        <begin position="45"/>
        <end position="75"/>
    </location>
</feature>
<name>A0ABX0DTI7_9ACTN</name>
<evidence type="ECO:0000256" key="1">
    <source>
        <dbReference type="SAM" id="MobiDB-lite"/>
    </source>
</evidence>
<comment type="caution">
    <text evidence="2">The sequence shown here is derived from an EMBL/GenBank/DDBJ whole genome shotgun (WGS) entry which is preliminary data.</text>
</comment>
<evidence type="ECO:0000313" key="2">
    <source>
        <dbReference type="EMBL" id="NGO45201.1"/>
    </source>
</evidence>
<dbReference type="Proteomes" id="UP001518140">
    <property type="component" value="Unassembled WGS sequence"/>
</dbReference>
<sequence length="75" mass="8344">MASDEYVCPVCGQPVEQVVRRHKTLGVFVPLWRPGPCKNPECQAYEAEEGESEPVLTSESGPVPEKVEKTEQRDS</sequence>
<dbReference type="RefSeq" id="WP_165341769.1">
    <property type="nucleotide sequence ID" value="NZ_JAAKZX010000084.1"/>
</dbReference>
<feature type="compositionally biased region" description="Basic and acidic residues" evidence="1">
    <location>
        <begin position="65"/>
        <end position="75"/>
    </location>
</feature>
<dbReference type="EMBL" id="JAAKZX010000084">
    <property type="protein sequence ID" value="NGO45201.1"/>
    <property type="molecule type" value="Genomic_DNA"/>
</dbReference>
<evidence type="ECO:0000313" key="3">
    <source>
        <dbReference type="Proteomes" id="UP001518140"/>
    </source>
</evidence>
<gene>
    <name evidence="2" type="ORF">G6048_24640</name>
</gene>